<dbReference type="AlphaFoldDB" id="A0A1I3UKR6"/>
<organism evidence="1 2">
    <name type="scientific">Myroides guanonis</name>
    <dbReference type="NCBI Taxonomy" id="1150112"/>
    <lineage>
        <taxon>Bacteria</taxon>
        <taxon>Pseudomonadati</taxon>
        <taxon>Bacteroidota</taxon>
        <taxon>Flavobacteriia</taxon>
        <taxon>Flavobacteriales</taxon>
        <taxon>Flavobacteriaceae</taxon>
        <taxon>Myroides</taxon>
    </lineage>
</organism>
<protein>
    <submittedName>
        <fullName evidence="1">Uncharacterized protein</fullName>
    </submittedName>
</protein>
<dbReference type="OrthoDB" id="707631at2"/>
<proteinExistence type="predicted"/>
<reference evidence="2" key="1">
    <citation type="submission" date="2016-10" db="EMBL/GenBank/DDBJ databases">
        <authorList>
            <person name="Varghese N."/>
            <person name="Submissions S."/>
        </authorList>
    </citation>
    <scope>NUCLEOTIDE SEQUENCE [LARGE SCALE GENOMIC DNA]</scope>
    <source>
        <strain evidence="2">DSM 26542</strain>
    </source>
</reference>
<accession>A0A1I3UKR6</accession>
<name>A0A1I3UKR6_9FLAO</name>
<sequence>MNQSAYTVRNEDFISEIQVVCPKCKSRALVSGGQPYKNINEYELDVQFSCIACGYTVKYFNTPKFSLYTNSKGKEYKSRVMFLNGPYDPYFGFEVWYSIDTKFGLLWAYNSKHLEVIENYIGSTLRSRNGLEIQNNSIGSRLPQWVKDSKNREYLLKIIQRIKI</sequence>
<dbReference type="RefSeq" id="WP_090681126.1">
    <property type="nucleotide sequence ID" value="NZ_FORU01000018.1"/>
</dbReference>
<gene>
    <name evidence="1" type="ORF">SAMN04487893_11838</name>
</gene>
<dbReference type="EMBL" id="FORU01000018">
    <property type="protein sequence ID" value="SFJ83502.1"/>
    <property type="molecule type" value="Genomic_DNA"/>
</dbReference>
<keyword evidence="2" id="KW-1185">Reference proteome</keyword>
<evidence type="ECO:0000313" key="2">
    <source>
        <dbReference type="Proteomes" id="UP000243887"/>
    </source>
</evidence>
<dbReference type="Proteomes" id="UP000243887">
    <property type="component" value="Unassembled WGS sequence"/>
</dbReference>
<evidence type="ECO:0000313" key="1">
    <source>
        <dbReference type="EMBL" id="SFJ83502.1"/>
    </source>
</evidence>